<dbReference type="EMBL" id="QXDC01000003">
    <property type="protein sequence ID" value="RIA44186.1"/>
    <property type="molecule type" value="Genomic_DNA"/>
</dbReference>
<evidence type="ECO:0000313" key="4">
    <source>
        <dbReference type="EMBL" id="RIA44186.1"/>
    </source>
</evidence>
<dbReference type="SUPFAM" id="SSF48452">
    <property type="entry name" value="TPR-like"/>
    <property type="match status" value="1"/>
</dbReference>
<name>A0A397P3N3_9SPHN</name>
<proteinExistence type="predicted"/>
<dbReference type="Proteomes" id="UP000266568">
    <property type="component" value="Unassembled WGS sequence"/>
</dbReference>
<evidence type="ECO:0000256" key="3">
    <source>
        <dbReference type="SAM" id="SignalP"/>
    </source>
</evidence>
<dbReference type="OrthoDB" id="7390214at2"/>
<evidence type="ECO:0000256" key="1">
    <source>
        <dbReference type="SAM" id="Coils"/>
    </source>
</evidence>
<feature type="chain" id="PRO_5017367782" evidence="3">
    <location>
        <begin position="24"/>
        <end position="311"/>
    </location>
</feature>
<feature type="region of interest" description="Disordered" evidence="2">
    <location>
        <begin position="147"/>
        <end position="171"/>
    </location>
</feature>
<sequence length="311" mass="32872">MRRTIIIAAATASLGFGAGAANAQDSGAITQRVDRLEGQMRAVQRKVFPGGSAQWVQPQITPAETPTIAGPGSTNPVTDLTVRVNSLEMQLQSLTNQVEEGQHQLRLLRDEVDALKRERAAPPPVAPAANPDLGAAADAGLGGSVAAAGASPAGGSGLQLPASQGGPTRADRVAAVEKPASGDPAEDAYIYGYRLWLAKLYPEAEAQLKTVVQKYPQHRRASFAQNLLGRAYLDEGKPSLASIAFYDNYKKMPDGERAPDSLYYLADALVQLKKPQDACKVYGELTDVYGSRISGTMKVDIAAGRDRAGCK</sequence>
<feature type="coiled-coil region" evidence="1">
    <location>
        <begin position="77"/>
        <end position="118"/>
    </location>
</feature>
<dbReference type="InterPro" id="IPR011990">
    <property type="entry name" value="TPR-like_helical_dom_sf"/>
</dbReference>
<keyword evidence="5" id="KW-1185">Reference proteome</keyword>
<evidence type="ECO:0000313" key="5">
    <source>
        <dbReference type="Proteomes" id="UP000266568"/>
    </source>
</evidence>
<protein>
    <submittedName>
        <fullName evidence="4">TolA-binding protein</fullName>
    </submittedName>
</protein>
<dbReference type="RefSeq" id="WP_119035872.1">
    <property type="nucleotide sequence ID" value="NZ_QXDC01000003.1"/>
</dbReference>
<dbReference type="AlphaFoldDB" id="A0A397P3N3"/>
<organism evidence="4 5">
    <name type="scientific">Hephaestia caeni</name>
    <dbReference type="NCBI Taxonomy" id="645617"/>
    <lineage>
        <taxon>Bacteria</taxon>
        <taxon>Pseudomonadati</taxon>
        <taxon>Pseudomonadota</taxon>
        <taxon>Alphaproteobacteria</taxon>
        <taxon>Sphingomonadales</taxon>
        <taxon>Sphingomonadaceae</taxon>
        <taxon>Hephaestia</taxon>
    </lineage>
</organism>
<keyword evidence="1" id="KW-0175">Coiled coil</keyword>
<dbReference type="Gene3D" id="1.25.40.10">
    <property type="entry name" value="Tetratricopeptide repeat domain"/>
    <property type="match status" value="1"/>
</dbReference>
<accession>A0A397P3N3</accession>
<comment type="caution">
    <text evidence="4">The sequence shown here is derived from an EMBL/GenBank/DDBJ whole genome shotgun (WGS) entry which is preliminary data.</text>
</comment>
<evidence type="ECO:0000256" key="2">
    <source>
        <dbReference type="SAM" id="MobiDB-lite"/>
    </source>
</evidence>
<feature type="signal peptide" evidence="3">
    <location>
        <begin position="1"/>
        <end position="23"/>
    </location>
</feature>
<reference evidence="4 5" key="1">
    <citation type="submission" date="2018-08" db="EMBL/GenBank/DDBJ databases">
        <title>Genomic Encyclopedia of Type Strains, Phase IV (KMG-IV): sequencing the most valuable type-strain genomes for metagenomic binning, comparative biology and taxonomic classification.</title>
        <authorList>
            <person name="Goeker M."/>
        </authorList>
    </citation>
    <scope>NUCLEOTIDE SEQUENCE [LARGE SCALE GENOMIC DNA]</scope>
    <source>
        <strain evidence="4 5">DSM 25527</strain>
    </source>
</reference>
<gene>
    <name evidence="4" type="ORF">DFR49_2424</name>
</gene>
<keyword evidence="3" id="KW-0732">Signal</keyword>